<reference evidence="3 4" key="1">
    <citation type="submission" date="2018-07" db="EMBL/GenBank/DDBJ databases">
        <title>Genomic Encyclopedia of Type Strains, Phase III (KMG-III): the genomes of soil and plant-associated and newly described type strains.</title>
        <authorList>
            <person name="Whitman W."/>
        </authorList>
    </citation>
    <scope>NUCLEOTIDE SEQUENCE [LARGE SCALE GENOMIC DNA]</scope>
    <source>
        <strain evidence="3 4">CECT 8575</strain>
    </source>
</reference>
<feature type="compositionally biased region" description="Basic and acidic residues" evidence="1">
    <location>
        <begin position="143"/>
        <end position="161"/>
    </location>
</feature>
<feature type="compositionally biased region" description="Basic and acidic residues" evidence="1">
    <location>
        <begin position="68"/>
        <end position="88"/>
    </location>
</feature>
<feature type="domain" description="Lsr2 dimerization" evidence="2">
    <location>
        <begin position="15"/>
        <end position="70"/>
    </location>
</feature>
<gene>
    <name evidence="3" type="ORF">DFQ14_108199</name>
</gene>
<dbReference type="Proteomes" id="UP000253495">
    <property type="component" value="Unassembled WGS sequence"/>
</dbReference>
<sequence length="175" mass="19947">MSRIEAGTFPRQVIMAERIQVELVDDIDGSRAQQTVTFALDGIAYEIDLSERHAQQLRSVFEPYIEHARTPERTSRTTRQQEREERRARQANRQLTEQIRGAAQRSRERLSQQARDKEPAEQDSNVDAAVEEEVPAPQEETILGDRHSASERETEPPDEQRVPAVALPQFSSAAD</sequence>
<dbReference type="InterPro" id="IPR024412">
    <property type="entry name" value="Lsr2_dim_dom"/>
</dbReference>
<evidence type="ECO:0000256" key="1">
    <source>
        <dbReference type="SAM" id="MobiDB-lite"/>
    </source>
</evidence>
<evidence type="ECO:0000313" key="4">
    <source>
        <dbReference type="Proteomes" id="UP000253495"/>
    </source>
</evidence>
<dbReference type="EMBL" id="QPJC01000008">
    <property type="protein sequence ID" value="RCW42938.1"/>
    <property type="molecule type" value="Genomic_DNA"/>
</dbReference>
<evidence type="ECO:0000259" key="2">
    <source>
        <dbReference type="Pfam" id="PF11774"/>
    </source>
</evidence>
<dbReference type="InterPro" id="IPR042261">
    <property type="entry name" value="Lsr2-like_dimerization"/>
</dbReference>
<evidence type="ECO:0000313" key="3">
    <source>
        <dbReference type="EMBL" id="RCW42938.1"/>
    </source>
</evidence>
<dbReference type="AlphaFoldDB" id="A0A368VN34"/>
<protein>
    <submittedName>
        <fullName evidence="3">Lsr2 protein</fullName>
    </submittedName>
</protein>
<feature type="compositionally biased region" description="Basic and acidic residues" evidence="1">
    <location>
        <begin position="105"/>
        <end position="120"/>
    </location>
</feature>
<dbReference type="Gene3D" id="3.30.60.230">
    <property type="entry name" value="Lsr2, dimerization domain"/>
    <property type="match status" value="1"/>
</dbReference>
<dbReference type="Pfam" id="PF11774">
    <property type="entry name" value="Lsr2"/>
    <property type="match status" value="1"/>
</dbReference>
<dbReference type="GO" id="GO:0003677">
    <property type="term" value="F:DNA binding"/>
    <property type="evidence" value="ECO:0007669"/>
    <property type="project" value="InterPro"/>
</dbReference>
<dbReference type="RefSeq" id="WP_246195507.1">
    <property type="nucleotide sequence ID" value="NZ_QPJC01000008.1"/>
</dbReference>
<keyword evidence="4" id="KW-1185">Reference proteome</keyword>
<comment type="caution">
    <text evidence="3">The sequence shown here is derived from an EMBL/GenBank/DDBJ whole genome shotgun (WGS) entry which is preliminary data.</text>
</comment>
<name>A0A368VN34_9ACTN</name>
<accession>A0A368VN34</accession>
<feature type="region of interest" description="Disordered" evidence="1">
    <location>
        <begin position="68"/>
        <end position="175"/>
    </location>
</feature>
<organism evidence="3 4">
    <name type="scientific">Halopolyspora algeriensis</name>
    <dbReference type="NCBI Taxonomy" id="1500506"/>
    <lineage>
        <taxon>Bacteria</taxon>
        <taxon>Bacillati</taxon>
        <taxon>Actinomycetota</taxon>
        <taxon>Actinomycetes</taxon>
        <taxon>Actinomycetes incertae sedis</taxon>
        <taxon>Halopolyspora</taxon>
    </lineage>
</organism>
<proteinExistence type="predicted"/>